<dbReference type="PANTHER" id="PTHR11827">
    <property type="entry name" value="SOLUTE CARRIER FAMILY 12, CATION COTRANSPORTERS"/>
    <property type="match status" value="1"/>
</dbReference>
<comment type="caution">
    <text evidence="7">The sequence shown here is derived from an EMBL/GenBank/DDBJ whole genome shotgun (WGS) entry which is preliminary data.</text>
</comment>
<keyword evidence="3 5" id="KW-1133">Transmembrane helix</keyword>
<name>A0ABT3CTT9_9BACT</name>
<reference evidence="7 8" key="1">
    <citation type="submission" date="2022-10" db="EMBL/GenBank/DDBJ databases">
        <title>Comparative genomics and taxonomic characterization of three novel marine species of genus Reichenbachiella exhibiting antioxidant and polysaccharide degradation activities.</title>
        <authorList>
            <person name="Muhammad N."/>
            <person name="Lee Y.-J."/>
            <person name="Ko J."/>
            <person name="Kim S.-G."/>
        </authorList>
    </citation>
    <scope>NUCLEOTIDE SEQUENCE [LARGE SCALE GENOMIC DNA]</scope>
    <source>
        <strain evidence="7 8">ABR2-5</strain>
    </source>
</reference>
<dbReference type="Pfam" id="PF00324">
    <property type="entry name" value="AA_permease"/>
    <property type="match status" value="1"/>
</dbReference>
<gene>
    <name evidence="7" type="ORF">N7U62_10615</name>
</gene>
<proteinExistence type="predicted"/>
<keyword evidence="2 5" id="KW-0812">Transmembrane</keyword>
<dbReference type="Proteomes" id="UP001300692">
    <property type="component" value="Unassembled WGS sequence"/>
</dbReference>
<evidence type="ECO:0000256" key="4">
    <source>
        <dbReference type="ARBA" id="ARBA00023136"/>
    </source>
</evidence>
<keyword evidence="4 5" id="KW-0472">Membrane</keyword>
<feature type="domain" description="Amino acid permease/ SLC12A" evidence="6">
    <location>
        <begin position="16"/>
        <end position="459"/>
    </location>
</feature>
<comment type="subcellular location">
    <subcellularLocation>
        <location evidence="1">Membrane</location>
        <topology evidence="1">Multi-pass membrane protein</topology>
    </subcellularLocation>
</comment>
<evidence type="ECO:0000256" key="1">
    <source>
        <dbReference type="ARBA" id="ARBA00004141"/>
    </source>
</evidence>
<feature type="transmembrane region" description="Helical" evidence="5">
    <location>
        <begin position="160"/>
        <end position="178"/>
    </location>
</feature>
<evidence type="ECO:0000256" key="2">
    <source>
        <dbReference type="ARBA" id="ARBA00022692"/>
    </source>
</evidence>
<feature type="transmembrane region" description="Helical" evidence="5">
    <location>
        <begin position="332"/>
        <end position="351"/>
    </location>
</feature>
<feature type="transmembrane region" description="Helical" evidence="5">
    <location>
        <begin position="136"/>
        <end position="153"/>
    </location>
</feature>
<evidence type="ECO:0000256" key="5">
    <source>
        <dbReference type="SAM" id="Phobius"/>
    </source>
</evidence>
<dbReference type="InterPro" id="IPR004842">
    <property type="entry name" value="SLC12A_fam"/>
</dbReference>
<organism evidence="7 8">
    <name type="scientific">Reichenbachiella ulvae</name>
    <dbReference type="NCBI Taxonomy" id="2980104"/>
    <lineage>
        <taxon>Bacteria</taxon>
        <taxon>Pseudomonadati</taxon>
        <taxon>Bacteroidota</taxon>
        <taxon>Cytophagia</taxon>
        <taxon>Cytophagales</taxon>
        <taxon>Reichenbachiellaceae</taxon>
        <taxon>Reichenbachiella</taxon>
    </lineage>
</organism>
<sequence>MSELLKPKANFGTLPVFFTAISTILGAVMFLRFGYAVGSVGFLGTLAIVFIGHLVTIPTSMSIAEIATNQKVEGGGEYYIMSRSFGINIGAAIGVALYLSQAISVAFYVIAFAEAFDPVIAWLADSHGIYISDKRMISVPAMILLSILMLTKGADLGMKALYVVVFTLFVSLVMFFMGSTDYQANLQEFDMLAHVPSNDDFFLVFAIIFPAFTGMTAGVGLSGDLKDPKKSIPMGTVSATLIGMVIYVFIAYKLATNASPEDLVSNPLIMSDIALWGPIIPIGLAAATISSALGSIMVAPRTLQALAGDKIFPSLKLNMFLSKGKKSSNEPINATLVTIGIALFFVSLGDIDSVAKVISMFFMVTYGAICTISFFQHFAADPSYRPAFRSKWFISLLGAIMCLFLVFKMDPAYAFFSLLIMVLIYFGLSRYNKDNAGMANIFQGVIFQLIRQIQVFIQKAEKDDQNWRPSVICISGDAFERPAAFELMRWISHRYGFGTYLHFIKGYFSKETYEQSRSELERLIRVADISNSNVYVDTLVSPSYTTAIAQTLQLPSVSGKDNNMILFEYSKAKPGNLEEIMDNYSMVRTSGFDTCILASSDRGLEVKREIHIWITPSDFLNSNLMILLGYVILGHPQWKKAEIKISAIVPKSEVQEEKKELLDLIKSGRLPISANNVNIIEREEERSNKQLINEYSKDADLTIIGFRSEAVKQRGEELFEGFDEVGDILFVNSTHTKVIS</sequence>
<feature type="transmembrane region" description="Helical" evidence="5">
    <location>
        <begin position="40"/>
        <end position="58"/>
    </location>
</feature>
<feature type="transmembrane region" description="Helical" evidence="5">
    <location>
        <begin position="12"/>
        <end position="33"/>
    </location>
</feature>
<feature type="transmembrane region" description="Helical" evidence="5">
    <location>
        <begin position="275"/>
        <end position="299"/>
    </location>
</feature>
<feature type="transmembrane region" description="Helical" evidence="5">
    <location>
        <begin position="201"/>
        <end position="222"/>
    </location>
</feature>
<feature type="transmembrane region" description="Helical" evidence="5">
    <location>
        <begin position="357"/>
        <end position="378"/>
    </location>
</feature>
<protein>
    <submittedName>
        <fullName evidence="7">Amino acid permease</fullName>
    </submittedName>
</protein>
<accession>A0ABT3CTT9</accession>
<dbReference type="EMBL" id="JAOYOD010000001">
    <property type="protein sequence ID" value="MCV9387117.1"/>
    <property type="molecule type" value="Genomic_DNA"/>
</dbReference>
<keyword evidence="8" id="KW-1185">Reference proteome</keyword>
<evidence type="ECO:0000313" key="7">
    <source>
        <dbReference type="EMBL" id="MCV9387117.1"/>
    </source>
</evidence>
<evidence type="ECO:0000259" key="6">
    <source>
        <dbReference type="Pfam" id="PF00324"/>
    </source>
</evidence>
<dbReference type="PANTHER" id="PTHR11827:SF72">
    <property type="entry name" value="GH08340P"/>
    <property type="match status" value="1"/>
</dbReference>
<feature type="transmembrane region" description="Helical" evidence="5">
    <location>
        <begin position="413"/>
        <end position="431"/>
    </location>
</feature>
<dbReference type="RefSeq" id="WP_264137944.1">
    <property type="nucleotide sequence ID" value="NZ_JAOYOD010000001.1"/>
</dbReference>
<evidence type="ECO:0000313" key="8">
    <source>
        <dbReference type="Proteomes" id="UP001300692"/>
    </source>
</evidence>
<dbReference type="InterPro" id="IPR004841">
    <property type="entry name" value="AA-permease/SLC12A_dom"/>
</dbReference>
<evidence type="ECO:0000256" key="3">
    <source>
        <dbReference type="ARBA" id="ARBA00022989"/>
    </source>
</evidence>
<feature type="transmembrane region" description="Helical" evidence="5">
    <location>
        <begin position="234"/>
        <end position="255"/>
    </location>
</feature>
<feature type="transmembrane region" description="Helical" evidence="5">
    <location>
        <begin position="390"/>
        <end position="407"/>
    </location>
</feature>
<dbReference type="Gene3D" id="1.20.1740.10">
    <property type="entry name" value="Amino acid/polyamine transporter I"/>
    <property type="match status" value="1"/>
</dbReference>